<evidence type="ECO:0000313" key="4">
    <source>
        <dbReference type="Proteomes" id="UP001164705"/>
    </source>
</evidence>
<sequence>MKKQLYILLLFSGMFFMPQHNYAQIDFNAVPEDDLGNVSDEFQELFYEALKQKAIENYDKAIVALRKALEIDDTESILYFELGKNYNQLKNFGEAEDALKEAVSKNPRKRMVFR</sequence>
<accession>A0A9E8SCK8</accession>
<dbReference type="KEGG" id="lnu:N7U66_13210"/>
<organism evidence="3 4">
    <name type="scientific">Lacinutrix neustonica</name>
    <dbReference type="NCBI Taxonomy" id="2980107"/>
    <lineage>
        <taxon>Bacteria</taxon>
        <taxon>Pseudomonadati</taxon>
        <taxon>Bacteroidota</taxon>
        <taxon>Flavobacteriia</taxon>
        <taxon>Flavobacteriales</taxon>
        <taxon>Flavobacteriaceae</taxon>
        <taxon>Lacinutrix</taxon>
    </lineage>
</organism>
<keyword evidence="4" id="KW-1185">Reference proteome</keyword>
<dbReference type="PROSITE" id="PS50005">
    <property type="entry name" value="TPR"/>
    <property type="match status" value="1"/>
</dbReference>
<gene>
    <name evidence="3" type="ORF">N7U66_13210</name>
</gene>
<dbReference type="AlphaFoldDB" id="A0A9E8SCK8"/>
<proteinExistence type="predicted"/>
<feature type="repeat" description="TPR" evidence="1">
    <location>
        <begin position="76"/>
        <end position="109"/>
    </location>
</feature>
<dbReference type="InterPro" id="IPR011990">
    <property type="entry name" value="TPR-like_helical_dom_sf"/>
</dbReference>
<dbReference type="RefSeq" id="WP_267675728.1">
    <property type="nucleotide sequence ID" value="NZ_CP113088.1"/>
</dbReference>
<dbReference type="Pfam" id="PF14559">
    <property type="entry name" value="TPR_19"/>
    <property type="match status" value="1"/>
</dbReference>
<protein>
    <submittedName>
        <fullName evidence="3">Tetratricopeptide repeat protein</fullName>
    </submittedName>
</protein>
<dbReference type="Gene3D" id="1.25.40.10">
    <property type="entry name" value="Tetratricopeptide repeat domain"/>
    <property type="match status" value="1"/>
</dbReference>
<dbReference type="SUPFAM" id="SSF48452">
    <property type="entry name" value="TPR-like"/>
    <property type="match status" value="1"/>
</dbReference>
<evidence type="ECO:0000256" key="1">
    <source>
        <dbReference type="PROSITE-ProRule" id="PRU00339"/>
    </source>
</evidence>
<dbReference type="EMBL" id="CP113088">
    <property type="protein sequence ID" value="WAC01116.1"/>
    <property type="molecule type" value="Genomic_DNA"/>
</dbReference>
<dbReference type="Proteomes" id="UP001164705">
    <property type="component" value="Chromosome"/>
</dbReference>
<dbReference type="SMART" id="SM00028">
    <property type="entry name" value="TPR"/>
    <property type="match status" value="2"/>
</dbReference>
<name>A0A9E8SCK8_9FLAO</name>
<dbReference type="InterPro" id="IPR019734">
    <property type="entry name" value="TPR_rpt"/>
</dbReference>
<evidence type="ECO:0000313" key="3">
    <source>
        <dbReference type="EMBL" id="WAC01116.1"/>
    </source>
</evidence>
<reference evidence="3" key="1">
    <citation type="submission" date="2022-11" db="EMBL/GenBank/DDBJ databases">
        <title>Lacinutrix neustonica HL-RS19T sp. nov., isolated from the surface microlayer sample of brackish Lake Shihwa.</title>
        <authorList>
            <person name="Choi J.Y."/>
            <person name="Hwang C.Y."/>
        </authorList>
    </citation>
    <scope>NUCLEOTIDE SEQUENCE</scope>
    <source>
        <strain evidence="3">HL-RS19</strain>
    </source>
</reference>
<keyword evidence="2" id="KW-0732">Signal</keyword>
<evidence type="ECO:0000256" key="2">
    <source>
        <dbReference type="SAM" id="SignalP"/>
    </source>
</evidence>
<feature type="chain" id="PRO_5038922135" evidence="2">
    <location>
        <begin position="24"/>
        <end position="114"/>
    </location>
</feature>
<keyword evidence="1" id="KW-0802">TPR repeat</keyword>
<feature type="signal peptide" evidence="2">
    <location>
        <begin position="1"/>
        <end position="23"/>
    </location>
</feature>